<accession>A0AAU8AYH2</accession>
<reference evidence="1" key="1">
    <citation type="submission" date="2024-03" db="EMBL/GenBank/DDBJ databases">
        <title>Diverse circular DNA viruses in blood, oral, and fecal samples of captive lemurs.</title>
        <authorList>
            <person name="Paietta E.N."/>
            <person name="Kraberger S."/>
            <person name="Lund M.C."/>
            <person name="Custer J.M."/>
            <person name="Vargas K.M."/>
            <person name="Ehmke E.E."/>
            <person name="Yoder A.D."/>
            <person name="Varsani A."/>
        </authorList>
    </citation>
    <scope>NUCLEOTIDE SEQUENCE</scope>
    <source>
        <strain evidence="1">Duke_24FS_3</strain>
    </source>
</reference>
<name>A0AAU8AYH2_9CAUD</name>
<evidence type="ECO:0000313" key="1">
    <source>
        <dbReference type="EMBL" id="XCD05057.1"/>
    </source>
</evidence>
<dbReference type="InterPro" id="IPR027434">
    <property type="entry name" value="Homing_endonucl"/>
</dbReference>
<dbReference type="EMBL" id="PP511521">
    <property type="protein sequence ID" value="XCD05057.1"/>
    <property type="molecule type" value="Genomic_DNA"/>
</dbReference>
<organism evidence="1">
    <name type="scientific">Dulem virus 36</name>
    <dbReference type="NCBI Taxonomy" id="3145754"/>
    <lineage>
        <taxon>Viruses</taxon>
        <taxon>Duplodnaviria</taxon>
        <taxon>Heunggongvirae</taxon>
        <taxon>Uroviricota</taxon>
        <taxon>Caudoviricetes</taxon>
    </lineage>
</organism>
<proteinExistence type="predicted"/>
<protein>
    <recommendedName>
        <fullName evidence="2">DOD-type homing endonuclease domain-containing protein</fullName>
    </recommendedName>
</protein>
<evidence type="ECO:0008006" key="2">
    <source>
        <dbReference type="Google" id="ProtNLM"/>
    </source>
</evidence>
<dbReference type="Gene3D" id="3.10.28.10">
    <property type="entry name" value="Homing endonucleases"/>
    <property type="match status" value="1"/>
</dbReference>
<sequence>MCKRKLTIEQEYELKTKYESGFTVQELMKIYGFKTKKSIYDIVERRGGKMRSRQETLELQNPKRKVSFEKIDEPFKAYFVGLMLTDGWVCGNTFALSMTDKDVIDFVCEYFGKEPSVIKKSGNRKLQYRFTMGSNRIVNELKRFGIVERKSLILQPPKLKKSESAFVSYMLRGIIDGDGWIRKDAGEFFICSMSRDFLVWCKNVFEKYYKFIPLNLIHSSNGVWTLRTSDSRNMMLLYVHIYYTEYGMSRKYNLLMERFREHNGRG</sequence>
<dbReference type="SUPFAM" id="SSF55608">
    <property type="entry name" value="Homing endonucleases"/>
    <property type="match status" value="2"/>
</dbReference>